<dbReference type="RefSeq" id="WP_309540927.1">
    <property type="nucleotide sequence ID" value="NZ_CP133659.1"/>
</dbReference>
<accession>A0ABY9QZA6</accession>
<dbReference type="EMBL" id="CP133659">
    <property type="protein sequence ID" value="WMW64868.1"/>
    <property type="molecule type" value="Genomic_DNA"/>
</dbReference>
<proteinExistence type="predicted"/>
<dbReference type="InterPro" id="IPR019301">
    <property type="entry name" value="Flagellar_prot_FlgJ_N"/>
</dbReference>
<evidence type="ECO:0000313" key="4">
    <source>
        <dbReference type="Proteomes" id="UP001180616"/>
    </source>
</evidence>
<gene>
    <name evidence="3" type="ORF">KPS_002936</name>
</gene>
<evidence type="ECO:0000256" key="1">
    <source>
        <dbReference type="SAM" id="MobiDB-lite"/>
    </source>
</evidence>
<evidence type="ECO:0000313" key="3">
    <source>
        <dbReference type="EMBL" id="WMW64868.1"/>
    </source>
</evidence>
<evidence type="ECO:0000259" key="2">
    <source>
        <dbReference type="Pfam" id="PF10135"/>
    </source>
</evidence>
<dbReference type="Proteomes" id="UP001180616">
    <property type="component" value="Chromosome"/>
</dbReference>
<feature type="domain" description="Flagellar protein FlgJ N-terminal" evidence="2">
    <location>
        <begin position="61"/>
        <end position="90"/>
    </location>
</feature>
<organism evidence="3 4">
    <name type="scientific">Nitratidesulfovibrio liaohensis</name>
    <dbReference type="NCBI Taxonomy" id="2604158"/>
    <lineage>
        <taxon>Bacteria</taxon>
        <taxon>Pseudomonadati</taxon>
        <taxon>Thermodesulfobacteriota</taxon>
        <taxon>Desulfovibrionia</taxon>
        <taxon>Desulfovibrionales</taxon>
        <taxon>Desulfovibrionaceae</taxon>
        <taxon>Nitratidesulfovibrio</taxon>
    </lineage>
</organism>
<keyword evidence="4" id="KW-1185">Reference proteome</keyword>
<feature type="region of interest" description="Disordered" evidence="1">
    <location>
        <begin position="1"/>
        <end position="23"/>
    </location>
</feature>
<dbReference type="Pfam" id="PF10135">
    <property type="entry name" value="Rod-binding"/>
    <property type="match status" value="1"/>
</dbReference>
<sequence>MTAPVDPKLATATAAQHELTQRKLEMDALRKRLRTDPSKEQKLREACEGFESIFVQKMWEQMRATLPKEGYLHSKEEEFWQSMFDQEACQKDDLRRGHRVGRHDLRTAFHQAYRRQPHHGAQFGA</sequence>
<reference evidence="3" key="1">
    <citation type="submission" date="2023-09" db="EMBL/GenBank/DDBJ databases">
        <authorList>
            <consortium name="CW5 consortium"/>
            <person name="Lu C.-W."/>
        </authorList>
    </citation>
    <scope>NUCLEOTIDE SEQUENCE</scope>
    <source>
        <strain evidence="3">KPS</strain>
    </source>
</reference>
<protein>
    <submittedName>
        <fullName evidence="3">Rod-binding protein</fullName>
    </submittedName>
</protein>
<name>A0ABY9QZA6_9BACT</name>